<dbReference type="InterPro" id="IPR001789">
    <property type="entry name" value="Sig_transdc_resp-reg_receiver"/>
</dbReference>
<keyword evidence="1 3" id="KW-0597">Phosphoprotein</keyword>
<feature type="domain" description="Response regulatory" evidence="5">
    <location>
        <begin position="4"/>
        <end position="122"/>
    </location>
</feature>
<dbReference type="PROSITE" id="PS50043">
    <property type="entry name" value="HTH_LUXR_2"/>
    <property type="match status" value="1"/>
</dbReference>
<keyword evidence="7" id="KW-1185">Reference proteome</keyword>
<dbReference type="EMBL" id="SGXE01000001">
    <property type="protein sequence ID" value="RZS99672.1"/>
    <property type="molecule type" value="Genomic_DNA"/>
</dbReference>
<dbReference type="PANTHER" id="PTHR43214">
    <property type="entry name" value="TWO-COMPONENT RESPONSE REGULATOR"/>
    <property type="match status" value="1"/>
</dbReference>
<dbReference type="InterPro" id="IPR039420">
    <property type="entry name" value="WalR-like"/>
</dbReference>
<evidence type="ECO:0000256" key="1">
    <source>
        <dbReference type="ARBA" id="ARBA00022553"/>
    </source>
</evidence>
<feature type="modified residue" description="4-aspartylphosphate" evidence="3">
    <location>
        <position position="57"/>
    </location>
</feature>
<comment type="caution">
    <text evidence="6">The sequence shown here is derived from an EMBL/GenBank/DDBJ whole genome shotgun (WGS) entry which is preliminary data.</text>
</comment>
<dbReference type="Pfam" id="PF00196">
    <property type="entry name" value="GerE"/>
    <property type="match status" value="1"/>
</dbReference>
<organism evidence="6 7">
    <name type="scientific">Aquimarina brevivitae</name>
    <dbReference type="NCBI Taxonomy" id="323412"/>
    <lineage>
        <taxon>Bacteria</taxon>
        <taxon>Pseudomonadati</taxon>
        <taxon>Bacteroidota</taxon>
        <taxon>Flavobacteriia</taxon>
        <taxon>Flavobacteriales</taxon>
        <taxon>Flavobacteriaceae</taxon>
        <taxon>Aquimarina</taxon>
    </lineage>
</organism>
<sequence length="212" mass="23817">MKNSVVIVEDHALFSQALTSLVNSLVQYEVLFTVKNGAALLKSLKKQTVLPDIILMDIIVPAYDGLETISALKIQYPRIKVLVLSKFENKKIILKTILAGAKGYLPKDAEKGLLRKALIELQDKGFFHTKEVAELLIGALHPATKSEVELKDRELEFVKQACTEKTYKEIAQDMCVSPKTIEGYRDAIFEKLNLKNRTGMVLYAIKNHIFSP</sequence>
<accession>A0A4Q7PL32</accession>
<dbReference type="SUPFAM" id="SSF46894">
    <property type="entry name" value="C-terminal effector domain of the bipartite response regulators"/>
    <property type="match status" value="1"/>
</dbReference>
<gene>
    <name evidence="6" type="ORF">EV197_0895</name>
</gene>
<dbReference type="SMART" id="SM00448">
    <property type="entry name" value="REC"/>
    <property type="match status" value="1"/>
</dbReference>
<dbReference type="Pfam" id="PF00072">
    <property type="entry name" value="Response_reg"/>
    <property type="match status" value="1"/>
</dbReference>
<evidence type="ECO:0000256" key="3">
    <source>
        <dbReference type="PROSITE-ProRule" id="PRU00169"/>
    </source>
</evidence>
<dbReference type="InterPro" id="IPR011006">
    <property type="entry name" value="CheY-like_superfamily"/>
</dbReference>
<dbReference type="AlphaFoldDB" id="A0A4Q7PL32"/>
<feature type="domain" description="HTH luxR-type" evidence="4">
    <location>
        <begin position="143"/>
        <end position="208"/>
    </location>
</feature>
<evidence type="ECO:0000259" key="4">
    <source>
        <dbReference type="PROSITE" id="PS50043"/>
    </source>
</evidence>
<dbReference type="GO" id="GO:0006355">
    <property type="term" value="P:regulation of DNA-templated transcription"/>
    <property type="evidence" value="ECO:0007669"/>
    <property type="project" value="InterPro"/>
</dbReference>
<dbReference type="Gene3D" id="3.40.50.2300">
    <property type="match status" value="1"/>
</dbReference>
<dbReference type="Proteomes" id="UP000292262">
    <property type="component" value="Unassembled WGS sequence"/>
</dbReference>
<evidence type="ECO:0000259" key="5">
    <source>
        <dbReference type="PROSITE" id="PS50110"/>
    </source>
</evidence>
<name>A0A4Q7PL32_9FLAO</name>
<dbReference type="CDD" id="cd06170">
    <property type="entry name" value="LuxR_C_like"/>
    <property type="match status" value="1"/>
</dbReference>
<dbReference type="SMART" id="SM00421">
    <property type="entry name" value="HTH_LUXR"/>
    <property type="match status" value="1"/>
</dbReference>
<dbReference type="RefSeq" id="WP_130285494.1">
    <property type="nucleotide sequence ID" value="NZ_SGXE01000001.1"/>
</dbReference>
<dbReference type="InterPro" id="IPR058245">
    <property type="entry name" value="NreC/VraR/RcsB-like_REC"/>
</dbReference>
<dbReference type="InterPro" id="IPR000792">
    <property type="entry name" value="Tscrpt_reg_LuxR_C"/>
</dbReference>
<proteinExistence type="predicted"/>
<evidence type="ECO:0000313" key="7">
    <source>
        <dbReference type="Proteomes" id="UP000292262"/>
    </source>
</evidence>
<dbReference type="InterPro" id="IPR016032">
    <property type="entry name" value="Sig_transdc_resp-reg_C-effctor"/>
</dbReference>
<reference evidence="6 7" key="1">
    <citation type="submission" date="2019-02" db="EMBL/GenBank/DDBJ databases">
        <title>Genomic Encyclopedia of Type Strains, Phase IV (KMG-IV): sequencing the most valuable type-strain genomes for metagenomic binning, comparative biology and taxonomic classification.</title>
        <authorList>
            <person name="Goeker M."/>
        </authorList>
    </citation>
    <scope>NUCLEOTIDE SEQUENCE [LARGE SCALE GENOMIC DNA]</scope>
    <source>
        <strain evidence="6 7">DSM 17196</strain>
    </source>
</reference>
<dbReference type="GO" id="GO:0000160">
    <property type="term" value="P:phosphorelay signal transduction system"/>
    <property type="evidence" value="ECO:0007669"/>
    <property type="project" value="InterPro"/>
</dbReference>
<dbReference type="CDD" id="cd17535">
    <property type="entry name" value="REC_NarL-like"/>
    <property type="match status" value="1"/>
</dbReference>
<dbReference type="PROSITE" id="PS50110">
    <property type="entry name" value="RESPONSE_REGULATORY"/>
    <property type="match status" value="1"/>
</dbReference>
<dbReference type="OrthoDB" id="9797341at2"/>
<keyword evidence="2" id="KW-0238">DNA-binding</keyword>
<evidence type="ECO:0000256" key="2">
    <source>
        <dbReference type="ARBA" id="ARBA00023125"/>
    </source>
</evidence>
<protein>
    <submittedName>
        <fullName evidence="6">LuxR family two component transcriptional regulator</fullName>
    </submittedName>
</protein>
<dbReference type="PANTHER" id="PTHR43214:SF43">
    <property type="entry name" value="TWO-COMPONENT RESPONSE REGULATOR"/>
    <property type="match status" value="1"/>
</dbReference>
<dbReference type="GO" id="GO:0003677">
    <property type="term" value="F:DNA binding"/>
    <property type="evidence" value="ECO:0007669"/>
    <property type="project" value="UniProtKB-KW"/>
</dbReference>
<evidence type="ECO:0000313" key="6">
    <source>
        <dbReference type="EMBL" id="RZS99672.1"/>
    </source>
</evidence>
<dbReference type="SUPFAM" id="SSF52172">
    <property type="entry name" value="CheY-like"/>
    <property type="match status" value="1"/>
</dbReference>